<feature type="repeat" description="ANK" evidence="3">
    <location>
        <begin position="128"/>
        <end position="160"/>
    </location>
</feature>
<evidence type="ECO:0000256" key="1">
    <source>
        <dbReference type="ARBA" id="ARBA00022737"/>
    </source>
</evidence>
<evidence type="ECO:0000313" key="5">
    <source>
        <dbReference type="EMBL" id="KFG31708.1"/>
    </source>
</evidence>
<dbReference type="OrthoDB" id="332497at2759"/>
<dbReference type="PROSITE" id="PS50088">
    <property type="entry name" value="ANK_REPEAT"/>
    <property type="match status" value="3"/>
</dbReference>
<dbReference type="PANTHER" id="PTHR24171:SF10">
    <property type="entry name" value="ANKYRIN REPEAT DOMAIN-CONTAINING PROTEIN 29-LIKE"/>
    <property type="match status" value="1"/>
</dbReference>
<dbReference type="Proteomes" id="UP000028837">
    <property type="component" value="Unassembled WGS sequence"/>
</dbReference>
<comment type="caution">
    <text evidence="5">The sequence shown here is derived from an EMBL/GenBank/DDBJ whole genome shotgun (WGS) entry which is preliminary data.</text>
</comment>
<proteinExistence type="predicted"/>
<accession>A0A086JHU0</accession>
<protein>
    <submittedName>
        <fullName evidence="5">Ankyrin repeat-containing protein</fullName>
    </submittedName>
</protein>
<dbReference type="EMBL" id="AHZU02001496">
    <property type="protein sequence ID" value="KFG31708.1"/>
    <property type="molecule type" value="Genomic_DNA"/>
</dbReference>
<dbReference type="PANTHER" id="PTHR24171">
    <property type="entry name" value="ANKYRIN REPEAT DOMAIN-CONTAINING PROTEIN 39-RELATED"/>
    <property type="match status" value="1"/>
</dbReference>
<feature type="repeat" description="ANK" evidence="3">
    <location>
        <begin position="59"/>
        <end position="84"/>
    </location>
</feature>
<name>A0A086JHU0_TOXGO</name>
<dbReference type="PROSITE" id="PS50297">
    <property type="entry name" value="ANK_REP_REGION"/>
    <property type="match status" value="3"/>
</dbReference>
<dbReference type="Gene3D" id="1.25.40.20">
    <property type="entry name" value="Ankyrin repeat-containing domain"/>
    <property type="match status" value="1"/>
</dbReference>
<dbReference type="SMART" id="SM00248">
    <property type="entry name" value="ANK"/>
    <property type="match status" value="4"/>
</dbReference>
<organism evidence="5 6">
    <name type="scientific">Toxoplasma gondii GAB2-2007-GAL-DOM2</name>
    <dbReference type="NCBI Taxonomy" id="1130820"/>
    <lineage>
        <taxon>Eukaryota</taxon>
        <taxon>Sar</taxon>
        <taxon>Alveolata</taxon>
        <taxon>Apicomplexa</taxon>
        <taxon>Conoidasida</taxon>
        <taxon>Coccidia</taxon>
        <taxon>Eucoccidiorida</taxon>
        <taxon>Eimeriorina</taxon>
        <taxon>Sarcocystidae</taxon>
        <taxon>Toxoplasma</taxon>
    </lineage>
</organism>
<sequence>MEEFIKPIEPSSSSEELLSKEDRQALRNERLLEACSLNDTEVAIRLIDDGADCCYEDDKQWTPLQWAATNGNLELVRKLLAEGAADMYLSPIHGPAVAEELHKKAPRGNLPDHRIYPRESAIRVYKPKRYTPLHWAAFKGHLRIVWLLIKAGLSPHVKDILGNTVLHQAAAGGDVATVKTILSLGVDVKEKNGRGRTAVALASTEGSKMILEAAAEATQCPATGEFFSYKVMPHMCGFTEGFFAPKAVKMFWMFDSADDEEKEKPVTWCQEAVRLNQEAEARISRALCSGSLEEINTVRQSSVHRALC</sequence>
<keyword evidence="2 3" id="KW-0040">ANK repeat</keyword>
<dbReference type="Pfam" id="PF12796">
    <property type="entry name" value="Ank_2"/>
    <property type="match status" value="2"/>
</dbReference>
<dbReference type="AlphaFoldDB" id="A0A086JHU0"/>
<feature type="region of interest" description="Disordered" evidence="4">
    <location>
        <begin position="1"/>
        <end position="20"/>
    </location>
</feature>
<feature type="repeat" description="ANK" evidence="3">
    <location>
        <begin position="161"/>
        <end position="193"/>
    </location>
</feature>
<evidence type="ECO:0000256" key="2">
    <source>
        <dbReference type="ARBA" id="ARBA00023043"/>
    </source>
</evidence>
<reference evidence="5 6" key="1">
    <citation type="submission" date="2014-02" db="EMBL/GenBank/DDBJ databases">
        <authorList>
            <person name="Sibley D."/>
            <person name="Venepally P."/>
            <person name="Karamycheva S."/>
            <person name="Hadjithomas M."/>
            <person name="Khan A."/>
            <person name="Brunk B."/>
            <person name="Roos D."/>
            <person name="Caler E."/>
            <person name="Lorenzi H."/>
        </authorList>
    </citation>
    <scope>NUCLEOTIDE SEQUENCE [LARGE SCALE GENOMIC DNA]</scope>
    <source>
        <strain evidence="5 6">GAB2-2007-GAL-DOM2</strain>
    </source>
</reference>
<evidence type="ECO:0000256" key="4">
    <source>
        <dbReference type="SAM" id="MobiDB-lite"/>
    </source>
</evidence>
<dbReference type="VEuPathDB" id="ToxoDB:TGDOM2_236595"/>
<feature type="compositionally biased region" description="Low complexity" evidence="4">
    <location>
        <begin position="7"/>
        <end position="16"/>
    </location>
</feature>
<evidence type="ECO:0000313" key="6">
    <source>
        <dbReference type="Proteomes" id="UP000028837"/>
    </source>
</evidence>
<evidence type="ECO:0000256" key="3">
    <source>
        <dbReference type="PROSITE-ProRule" id="PRU00023"/>
    </source>
</evidence>
<dbReference type="InterPro" id="IPR036770">
    <property type="entry name" value="Ankyrin_rpt-contain_sf"/>
</dbReference>
<gene>
    <name evidence="5" type="ORF">TGDOM2_236595</name>
</gene>
<dbReference type="SUPFAM" id="SSF48403">
    <property type="entry name" value="Ankyrin repeat"/>
    <property type="match status" value="1"/>
</dbReference>
<keyword evidence="1" id="KW-0677">Repeat</keyword>
<dbReference type="InterPro" id="IPR002110">
    <property type="entry name" value="Ankyrin_rpt"/>
</dbReference>